<dbReference type="RefSeq" id="WP_128911019.1">
    <property type="nucleotide sequence ID" value="NZ_RDSM01000001.1"/>
</dbReference>
<proteinExistence type="predicted"/>
<evidence type="ECO:0000313" key="2">
    <source>
        <dbReference type="EMBL" id="RXH56734.1"/>
    </source>
</evidence>
<feature type="signal peptide" evidence="1">
    <location>
        <begin position="1"/>
        <end position="23"/>
    </location>
</feature>
<name>A0A4V1L5S0_9BACT</name>
<keyword evidence="1" id="KW-0732">Signal</keyword>
<protein>
    <recommendedName>
        <fullName evidence="4">DinB-like domain-containing protein</fullName>
    </recommendedName>
</protein>
<reference evidence="2 3" key="1">
    <citation type="submission" date="2018-11" db="EMBL/GenBank/DDBJ databases">
        <authorList>
            <person name="Mardanov A.V."/>
            <person name="Ravin N.V."/>
            <person name="Dedysh S.N."/>
        </authorList>
    </citation>
    <scope>NUCLEOTIDE SEQUENCE [LARGE SCALE GENOMIC DNA]</scope>
    <source>
        <strain evidence="2 3">AF10</strain>
    </source>
</reference>
<evidence type="ECO:0000313" key="3">
    <source>
        <dbReference type="Proteomes" id="UP000289437"/>
    </source>
</evidence>
<dbReference type="SUPFAM" id="SSF109854">
    <property type="entry name" value="DinB/YfiT-like putative metalloenzymes"/>
    <property type="match status" value="1"/>
</dbReference>
<gene>
    <name evidence="2" type="ORF">GRAN_0044</name>
</gene>
<organism evidence="2 3">
    <name type="scientific">Granulicella sibirica</name>
    <dbReference type="NCBI Taxonomy" id="2479048"/>
    <lineage>
        <taxon>Bacteria</taxon>
        <taxon>Pseudomonadati</taxon>
        <taxon>Acidobacteriota</taxon>
        <taxon>Terriglobia</taxon>
        <taxon>Terriglobales</taxon>
        <taxon>Acidobacteriaceae</taxon>
        <taxon>Granulicella</taxon>
    </lineage>
</organism>
<dbReference type="InterPro" id="IPR034660">
    <property type="entry name" value="DinB/YfiT-like"/>
</dbReference>
<evidence type="ECO:0000256" key="1">
    <source>
        <dbReference type="SAM" id="SignalP"/>
    </source>
</evidence>
<dbReference type="AlphaFoldDB" id="A0A4V1L5S0"/>
<comment type="caution">
    <text evidence="2">The sequence shown here is derived from an EMBL/GenBank/DDBJ whole genome shotgun (WGS) entry which is preliminary data.</text>
</comment>
<reference evidence="3" key="2">
    <citation type="submission" date="2019-02" db="EMBL/GenBank/DDBJ databases">
        <title>Granulicella sibirica sp. nov., a psychrotolerant acidobacterium isolated from an organic soil layer in forested tundra, West Siberia.</title>
        <authorList>
            <person name="Oshkin I.Y."/>
            <person name="Kulichevskaya I.S."/>
            <person name="Rijpstra W.I.C."/>
            <person name="Sinninghe Damste J.S."/>
            <person name="Rakitin A.L."/>
            <person name="Ravin N.V."/>
            <person name="Dedysh S.N."/>
        </authorList>
    </citation>
    <scope>NUCLEOTIDE SEQUENCE [LARGE SCALE GENOMIC DNA]</scope>
    <source>
        <strain evidence="3">AF10</strain>
    </source>
</reference>
<evidence type="ECO:0008006" key="4">
    <source>
        <dbReference type="Google" id="ProtNLM"/>
    </source>
</evidence>
<accession>A0A4V1L5S0</accession>
<sequence length="176" mass="18879">MQPKCSIFAAATLTLVLTGAAFAQTAPSGPAAEVLTSYNRLKGNIIKAAEKMPADSYEYKITPDIRTYARVVNHVTEAQFHTCTTLNGKKFEASMVPSDTAGKDAVVAGLKASYAECDKAYEGLTDAALTETVQAGPTKRSKIGMAWGNVSHDNEQYAILSIYLRLKGIMPPTVEK</sequence>
<dbReference type="Proteomes" id="UP000289437">
    <property type="component" value="Unassembled WGS sequence"/>
</dbReference>
<feature type="chain" id="PRO_5020946827" description="DinB-like domain-containing protein" evidence="1">
    <location>
        <begin position="24"/>
        <end position="176"/>
    </location>
</feature>
<dbReference type="OrthoDB" id="120106at2"/>
<keyword evidence="3" id="KW-1185">Reference proteome</keyword>
<dbReference type="Gene3D" id="1.20.120.450">
    <property type="entry name" value="dinb family like domain"/>
    <property type="match status" value="1"/>
</dbReference>
<dbReference type="EMBL" id="RDSM01000001">
    <property type="protein sequence ID" value="RXH56734.1"/>
    <property type="molecule type" value="Genomic_DNA"/>
</dbReference>